<sequence length="62" mass="7291">MDVHEHGNVRLYKVVAILLRVLEQILSFRIYLFDSFAVNLKRRGGVNRKNCLSERENYVSPL</sequence>
<dbReference type="AlphaFoldDB" id="A0A081BUD7"/>
<proteinExistence type="predicted"/>
<accession>A0A081BUD7</accession>
<dbReference type="HOGENOM" id="CLU_2894859_0_0_0"/>
<dbReference type="Proteomes" id="UP000030661">
    <property type="component" value="Unassembled WGS sequence"/>
</dbReference>
<name>A0A081BUD7_VECG1</name>
<organism evidence="1">
    <name type="scientific">Vecturithrix granuli</name>
    <dbReference type="NCBI Taxonomy" id="1499967"/>
    <lineage>
        <taxon>Bacteria</taxon>
        <taxon>Candidatus Moduliflexota</taxon>
        <taxon>Candidatus Vecturitrichia</taxon>
        <taxon>Candidatus Vecturitrichales</taxon>
        <taxon>Candidatus Vecturitrichaceae</taxon>
        <taxon>Candidatus Vecturithrix</taxon>
    </lineage>
</organism>
<keyword evidence="2" id="KW-1185">Reference proteome</keyword>
<evidence type="ECO:0000313" key="1">
    <source>
        <dbReference type="EMBL" id="GAK55942.1"/>
    </source>
</evidence>
<reference evidence="1" key="1">
    <citation type="journal article" date="2015" name="PeerJ">
        <title>First genomic representation of candidate bacterial phylum KSB3 points to enhanced environmental sensing as a trigger of wastewater bulking.</title>
        <authorList>
            <person name="Sekiguchi Y."/>
            <person name="Ohashi A."/>
            <person name="Parks D.H."/>
            <person name="Yamauchi T."/>
            <person name="Tyson G.W."/>
            <person name="Hugenholtz P."/>
        </authorList>
    </citation>
    <scope>NUCLEOTIDE SEQUENCE [LARGE SCALE GENOMIC DNA]</scope>
</reference>
<protein>
    <submittedName>
        <fullName evidence="1">Uncharacterized protein</fullName>
    </submittedName>
</protein>
<dbReference type="EMBL" id="DF820464">
    <property type="protein sequence ID" value="GAK55942.1"/>
    <property type="molecule type" value="Genomic_DNA"/>
</dbReference>
<evidence type="ECO:0000313" key="2">
    <source>
        <dbReference type="Proteomes" id="UP000030661"/>
    </source>
</evidence>
<gene>
    <name evidence="1" type="ORF">U27_02903</name>
</gene>